<dbReference type="PANTHER" id="PTHR43464:SF19">
    <property type="entry name" value="UBIQUINONE BIOSYNTHESIS O-METHYLTRANSFERASE, MITOCHONDRIAL"/>
    <property type="match status" value="1"/>
</dbReference>
<sequence length="200" mass="21270">MTRWTEVAGEDEGRRYAERFDRAAAGGADLHGEADLVAHLLGPGGSVLDAGCGTGRVAIELAARGYDCVGVDVSASMLAVARERGPAVEWHCEDLARLELGRVFDVVLSAGNVIPLLAAGTEPEVVRRLAAHVAPEGLLVAGFGLDAAHLPLEHAPVDLPAYDRWCSDAGYVLDQRWSTWDRTAWDGGGYAVSVHRRSTT</sequence>
<keyword evidence="2" id="KW-0808">Transferase</keyword>
<dbReference type="GO" id="GO:0008168">
    <property type="term" value="F:methyltransferase activity"/>
    <property type="evidence" value="ECO:0007669"/>
    <property type="project" value="UniProtKB-KW"/>
</dbReference>
<dbReference type="CDD" id="cd02440">
    <property type="entry name" value="AdoMet_MTases"/>
    <property type="match status" value="1"/>
</dbReference>
<dbReference type="AlphaFoldDB" id="A0A6J4LZ07"/>
<proteinExistence type="predicted"/>
<evidence type="ECO:0000259" key="4">
    <source>
        <dbReference type="Pfam" id="PF13649"/>
    </source>
</evidence>
<evidence type="ECO:0000256" key="3">
    <source>
        <dbReference type="ARBA" id="ARBA00022691"/>
    </source>
</evidence>
<keyword evidence="3" id="KW-0949">S-adenosyl-L-methionine</keyword>
<name>A0A6J4LZ07_9ACTN</name>
<dbReference type="SUPFAM" id="SSF53335">
    <property type="entry name" value="S-adenosyl-L-methionine-dependent methyltransferases"/>
    <property type="match status" value="1"/>
</dbReference>
<dbReference type="GO" id="GO:0032259">
    <property type="term" value="P:methylation"/>
    <property type="evidence" value="ECO:0007669"/>
    <property type="project" value="UniProtKB-KW"/>
</dbReference>
<keyword evidence="1" id="KW-0489">Methyltransferase</keyword>
<dbReference type="InterPro" id="IPR041698">
    <property type="entry name" value="Methyltransf_25"/>
</dbReference>
<evidence type="ECO:0000313" key="5">
    <source>
        <dbReference type="EMBL" id="CAA9345631.1"/>
    </source>
</evidence>
<reference evidence="5" key="1">
    <citation type="submission" date="2020-02" db="EMBL/GenBank/DDBJ databases">
        <authorList>
            <person name="Meier V. D."/>
        </authorList>
    </citation>
    <scope>NUCLEOTIDE SEQUENCE</scope>
    <source>
        <strain evidence="5">AVDCRST_MAG46</strain>
    </source>
</reference>
<dbReference type="Pfam" id="PF13649">
    <property type="entry name" value="Methyltransf_25"/>
    <property type="match status" value="1"/>
</dbReference>
<dbReference type="Gene3D" id="3.40.50.150">
    <property type="entry name" value="Vaccinia Virus protein VP39"/>
    <property type="match status" value="1"/>
</dbReference>
<gene>
    <name evidence="5" type="ORF">AVDCRST_MAG46-2257</name>
</gene>
<evidence type="ECO:0000256" key="1">
    <source>
        <dbReference type="ARBA" id="ARBA00022603"/>
    </source>
</evidence>
<accession>A0A6J4LZ07</accession>
<dbReference type="EMBL" id="CADCUD010000153">
    <property type="protein sequence ID" value="CAA9345631.1"/>
    <property type="molecule type" value="Genomic_DNA"/>
</dbReference>
<dbReference type="PANTHER" id="PTHR43464">
    <property type="entry name" value="METHYLTRANSFERASE"/>
    <property type="match status" value="1"/>
</dbReference>
<organism evidence="5">
    <name type="scientific">uncultured Nocardioidaceae bacterium</name>
    <dbReference type="NCBI Taxonomy" id="253824"/>
    <lineage>
        <taxon>Bacteria</taxon>
        <taxon>Bacillati</taxon>
        <taxon>Actinomycetota</taxon>
        <taxon>Actinomycetes</taxon>
        <taxon>Propionibacteriales</taxon>
        <taxon>Nocardioidaceae</taxon>
        <taxon>environmental samples</taxon>
    </lineage>
</organism>
<protein>
    <recommendedName>
        <fullName evidence="4">Methyltransferase domain-containing protein</fullName>
    </recommendedName>
</protein>
<dbReference type="InterPro" id="IPR029063">
    <property type="entry name" value="SAM-dependent_MTases_sf"/>
</dbReference>
<evidence type="ECO:0000256" key="2">
    <source>
        <dbReference type="ARBA" id="ARBA00022679"/>
    </source>
</evidence>
<feature type="domain" description="Methyltransferase" evidence="4">
    <location>
        <begin position="47"/>
        <end position="137"/>
    </location>
</feature>